<dbReference type="Proteomes" id="UP000315349">
    <property type="component" value="Chromosome"/>
</dbReference>
<proteinExistence type="predicted"/>
<gene>
    <name evidence="1" type="ORF">Spb1_38300</name>
</gene>
<organism evidence="1 2">
    <name type="scientific">Planctopirus ephydatiae</name>
    <dbReference type="NCBI Taxonomy" id="2528019"/>
    <lineage>
        <taxon>Bacteria</taxon>
        <taxon>Pseudomonadati</taxon>
        <taxon>Planctomycetota</taxon>
        <taxon>Planctomycetia</taxon>
        <taxon>Planctomycetales</taxon>
        <taxon>Planctomycetaceae</taxon>
        <taxon>Planctopirus</taxon>
    </lineage>
</organism>
<keyword evidence="2" id="KW-1185">Reference proteome</keyword>
<evidence type="ECO:0000313" key="2">
    <source>
        <dbReference type="Proteomes" id="UP000315349"/>
    </source>
</evidence>
<accession>A0A518GTH0</accession>
<dbReference type="KEGG" id="peh:Spb1_38300"/>
<reference evidence="1 2" key="1">
    <citation type="submission" date="2019-02" db="EMBL/GenBank/DDBJ databases">
        <title>Deep-cultivation of Planctomycetes and their phenomic and genomic characterization uncovers novel biology.</title>
        <authorList>
            <person name="Wiegand S."/>
            <person name="Jogler M."/>
            <person name="Boedeker C."/>
            <person name="Pinto D."/>
            <person name="Vollmers J."/>
            <person name="Rivas-Marin E."/>
            <person name="Kohn T."/>
            <person name="Peeters S.H."/>
            <person name="Heuer A."/>
            <person name="Rast P."/>
            <person name="Oberbeckmann S."/>
            <person name="Bunk B."/>
            <person name="Jeske O."/>
            <person name="Meyerdierks A."/>
            <person name="Storesund J.E."/>
            <person name="Kallscheuer N."/>
            <person name="Luecker S."/>
            <person name="Lage O.M."/>
            <person name="Pohl T."/>
            <person name="Merkel B.J."/>
            <person name="Hornburger P."/>
            <person name="Mueller R.-W."/>
            <person name="Bruemmer F."/>
            <person name="Labrenz M."/>
            <person name="Spormann A.M."/>
            <person name="Op den Camp H."/>
            <person name="Overmann J."/>
            <person name="Amann R."/>
            <person name="Jetten M.S.M."/>
            <person name="Mascher T."/>
            <person name="Medema M.H."/>
            <person name="Devos D.P."/>
            <person name="Kaster A.-K."/>
            <person name="Ovreas L."/>
            <person name="Rohde M."/>
            <person name="Galperin M.Y."/>
            <person name="Jogler C."/>
        </authorList>
    </citation>
    <scope>NUCLEOTIDE SEQUENCE [LARGE SCALE GENOMIC DNA]</scope>
    <source>
        <strain evidence="1 2">Spb1</strain>
    </source>
</reference>
<dbReference type="AlphaFoldDB" id="A0A518GTH0"/>
<evidence type="ECO:0000313" key="1">
    <source>
        <dbReference type="EMBL" id="QDV31884.1"/>
    </source>
</evidence>
<name>A0A518GTH0_9PLAN</name>
<protein>
    <submittedName>
        <fullName evidence="1">Uncharacterized protein</fullName>
    </submittedName>
</protein>
<dbReference type="EMBL" id="CP036299">
    <property type="protein sequence ID" value="QDV31884.1"/>
    <property type="molecule type" value="Genomic_DNA"/>
</dbReference>
<sequence length="62" mass="7087">MIRRKIHVSPSTSADNAIGTQFLGRLMEEEPWTQDGVEIYYHNKSGSPSFPLEKNIEKLPLE</sequence>